<dbReference type="EMBL" id="AMQN01013938">
    <property type="status" value="NOT_ANNOTATED_CDS"/>
    <property type="molecule type" value="Genomic_DNA"/>
</dbReference>
<dbReference type="HOGENOM" id="CLU_023643_2_0_1"/>
<comment type="caution">
    <text evidence="3">Lacks conserved residue(s) required for the propagation of feature annotation.</text>
</comment>
<dbReference type="InterPro" id="IPR050134">
    <property type="entry name" value="NAD-dep_sirtuin_deacylases"/>
</dbReference>
<dbReference type="PANTHER" id="PTHR11085">
    <property type="entry name" value="NAD-DEPENDENT PROTEIN DEACYLASE SIRTUIN-5, MITOCHONDRIAL-RELATED"/>
    <property type="match status" value="1"/>
</dbReference>
<name>R7TBQ3_CAPTE</name>
<dbReference type="PROSITE" id="PS50305">
    <property type="entry name" value="SIRTUIN"/>
    <property type="match status" value="1"/>
</dbReference>
<dbReference type="OrthoDB" id="424302at2759"/>
<dbReference type="GO" id="GO:0017136">
    <property type="term" value="F:histone deacetylase activity, NAD-dependent"/>
    <property type="evidence" value="ECO:0007669"/>
    <property type="project" value="TreeGrafter"/>
</dbReference>
<dbReference type="EMBL" id="KB310617">
    <property type="protein sequence ID" value="ELT91158.1"/>
    <property type="molecule type" value="Genomic_DNA"/>
</dbReference>
<evidence type="ECO:0000256" key="1">
    <source>
        <dbReference type="ARBA" id="ARBA00022679"/>
    </source>
</evidence>
<dbReference type="PANTHER" id="PTHR11085:SF4">
    <property type="entry name" value="NAD-DEPENDENT PROTEIN DEACYLASE"/>
    <property type="match status" value="1"/>
</dbReference>
<keyword evidence="1" id="KW-0808">Transferase</keyword>
<dbReference type="InterPro" id="IPR026591">
    <property type="entry name" value="Sirtuin_cat_small_dom_sf"/>
</dbReference>
<feature type="domain" description="Deacetylase sirtuin-type" evidence="4">
    <location>
        <begin position="6"/>
        <end position="291"/>
    </location>
</feature>
<keyword evidence="7" id="KW-1185">Reference proteome</keyword>
<dbReference type="Gene3D" id="3.40.50.1220">
    <property type="entry name" value="TPP-binding domain"/>
    <property type="match status" value="1"/>
</dbReference>
<evidence type="ECO:0000256" key="2">
    <source>
        <dbReference type="ARBA" id="ARBA00023027"/>
    </source>
</evidence>
<organism evidence="5">
    <name type="scientific">Capitella teleta</name>
    <name type="common">Polychaete worm</name>
    <dbReference type="NCBI Taxonomy" id="283909"/>
    <lineage>
        <taxon>Eukaryota</taxon>
        <taxon>Metazoa</taxon>
        <taxon>Spiralia</taxon>
        <taxon>Lophotrochozoa</taxon>
        <taxon>Annelida</taxon>
        <taxon>Polychaeta</taxon>
        <taxon>Sedentaria</taxon>
        <taxon>Scolecida</taxon>
        <taxon>Capitellidae</taxon>
        <taxon>Capitella</taxon>
    </lineage>
</organism>
<dbReference type="AlphaFoldDB" id="R7TBQ3"/>
<dbReference type="STRING" id="283909.R7TBQ3"/>
<evidence type="ECO:0000313" key="7">
    <source>
        <dbReference type="Proteomes" id="UP000014760"/>
    </source>
</evidence>
<evidence type="ECO:0000313" key="5">
    <source>
        <dbReference type="EMBL" id="ELT91158.1"/>
    </source>
</evidence>
<protein>
    <recommendedName>
        <fullName evidence="4">Deacetylase sirtuin-type domain-containing protein</fullName>
    </recommendedName>
</protein>
<dbReference type="CDD" id="cd00296">
    <property type="entry name" value="SIR2"/>
    <property type="match status" value="1"/>
</dbReference>
<gene>
    <name evidence="5" type="ORF">CAPTEDRAFT_229030</name>
</gene>
<dbReference type="Proteomes" id="UP000014760">
    <property type="component" value="Unassembled WGS sequence"/>
</dbReference>
<proteinExistence type="predicted"/>
<dbReference type="InterPro" id="IPR026590">
    <property type="entry name" value="Ssirtuin_cat_dom"/>
</dbReference>
<reference evidence="6" key="3">
    <citation type="submission" date="2015-06" db="UniProtKB">
        <authorList>
            <consortium name="EnsemblMetazoa"/>
        </authorList>
    </citation>
    <scope>IDENTIFICATION</scope>
</reference>
<reference evidence="5 7" key="2">
    <citation type="journal article" date="2013" name="Nature">
        <title>Insights into bilaterian evolution from three spiralian genomes.</title>
        <authorList>
            <person name="Simakov O."/>
            <person name="Marletaz F."/>
            <person name="Cho S.J."/>
            <person name="Edsinger-Gonzales E."/>
            <person name="Havlak P."/>
            <person name="Hellsten U."/>
            <person name="Kuo D.H."/>
            <person name="Larsson T."/>
            <person name="Lv J."/>
            <person name="Arendt D."/>
            <person name="Savage R."/>
            <person name="Osoegawa K."/>
            <person name="de Jong P."/>
            <person name="Grimwood J."/>
            <person name="Chapman J.A."/>
            <person name="Shapiro H."/>
            <person name="Aerts A."/>
            <person name="Otillar R.P."/>
            <person name="Terry A.Y."/>
            <person name="Boore J.L."/>
            <person name="Grigoriev I.V."/>
            <person name="Lindberg D.R."/>
            <person name="Seaver E.C."/>
            <person name="Weisblat D.A."/>
            <person name="Putnam N.H."/>
            <person name="Rokhsar D.S."/>
        </authorList>
    </citation>
    <scope>NUCLEOTIDE SEQUENCE</scope>
    <source>
        <strain evidence="5 7">I ESC-2004</strain>
    </source>
</reference>
<reference evidence="7" key="1">
    <citation type="submission" date="2012-12" db="EMBL/GenBank/DDBJ databases">
        <authorList>
            <person name="Hellsten U."/>
            <person name="Grimwood J."/>
            <person name="Chapman J.A."/>
            <person name="Shapiro H."/>
            <person name="Aerts A."/>
            <person name="Otillar R.P."/>
            <person name="Terry A.Y."/>
            <person name="Boore J.L."/>
            <person name="Simakov O."/>
            <person name="Marletaz F."/>
            <person name="Cho S.-J."/>
            <person name="Edsinger-Gonzales E."/>
            <person name="Havlak P."/>
            <person name="Kuo D.-H."/>
            <person name="Larsson T."/>
            <person name="Lv J."/>
            <person name="Arendt D."/>
            <person name="Savage R."/>
            <person name="Osoegawa K."/>
            <person name="de Jong P."/>
            <person name="Lindberg D.R."/>
            <person name="Seaver E.C."/>
            <person name="Weisblat D.A."/>
            <person name="Putnam N.H."/>
            <person name="Grigoriev I.V."/>
            <person name="Rokhsar D.S."/>
        </authorList>
    </citation>
    <scope>NUCLEOTIDE SEQUENCE</scope>
    <source>
        <strain evidence="7">I ESC-2004</strain>
    </source>
</reference>
<dbReference type="GO" id="GO:0070403">
    <property type="term" value="F:NAD+ binding"/>
    <property type="evidence" value="ECO:0007669"/>
    <property type="project" value="InterPro"/>
</dbReference>
<keyword evidence="2" id="KW-0520">NAD</keyword>
<evidence type="ECO:0000259" key="4">
    <source>
        <dbReference type="PROSITE" id="PS50305"/>
    </source>
</evidence>
<dbReference type="OMA" id="ECHGSIH"/>
<dbReference type="EnsemblMetazoa" id="CapteT229030">
    <property type="protein sequence ID" value="CapteP229030"/>
    <property type="gene ID" value="CapteG229030"/>
</dbReference>
<dbReference type="SUPFAM" id="SSF52467">
    <property type="entry name" value="DHS-like NAD/FAD-binding domain"/>
    <property type="match status" value="1"/>
</dbReference>
<evidence type="ECO:0000313" key="6">
    <source>
        <dbReference type="EnsemblMetazoa" id="CapteP229030"/>
    </source>
</evidence>
<sequence>MASIKAANLMHDLHKAASAIRNAKALVITAGAGMSVDSGLPDFRGAKGFWREYPPLKKLGINLQDMNNPRWFNKDPQVAWGFFAHCHNMYKSTEPHEGFNIIKSWVKRMDKDCFVYTSNVDGHFQKSGFDENRIVEVHGNIYHLQCVDPKDSSEVWSMPEDHYYNVDEEQLRLLDPCPRGPPPGNDFPARPNILMFGDWRWVSQRTHAQEERFLDFKKSLIRDETPFVIIEIGAGLAVPTVRLTGEGMLAPHSKTVLIRINMYESHTAKDDIAIPLPSLEALQRLDELLVQ</sequence>
<dbReference type="InterPro" id="IPR029035">
    <property type="entry name" value="DHS-like_NAD/FAD-binding_dom"/>
</dbReference>
<dbReference type="Gene3D" id="3.30.1600.10">
    <property type="entry name" value="SIR2/SIRT2 'Small Domain"/>
    <property type="match status" value="1"/>
</dbReference>
<accession>R7TBQ3</accession>
<dbReference type="Pfam" id="PF02146">
    <property type="entry name" value="SIR2"/>
    <property type="match status" value="1"/>
</dbReference>
<evidence type="ECO:0000256" key="3">
    <source>
        <dbReference type="PROSITE-ProRule" id="PRU00236"/>
    </source>
</evidence>
<dbReference type="InterPro" id="IPR003000">
    <property type="entry name" value="Sirtuin"/>
</dbReference>